<comment type="caution">
    <text evidence="11">The sequence shown here is derived from an EMBL/GenBank/DDBJ whole genome shotgun (WGS) entry which is preliminary data.</text>
</comment>
<evidence type="ECO:0000313" key="11">
    <source>
        <dbReference type="EMBL" id="KAH0627191.1"/>
    </source>
</evidence>
<evidence type="ECO:0000256" key="8">
    <source>
        <dbReference type="ARBA" id="ARBA00023080"/>
    </source>
</evidence>
<keyword evidence="10" id="KW-0732">Signal</keyword>
<dbReference type="Gene3D" id="3.40.50.1000">
    <property type="entry name" value="HAD superfamily/HAD-like"/>
    <property type="match status" value="1"/>
</dbReference>
<comment type="similarity">
    <text evidence="2 9">Belongs to the pyrimidine 5'-nucleotidase family.</text>
</comment>
<dbReference type="InterPro" id="IPR023214">
    <property type="entry name" value="HAD_sf"/>
</dbReference>
<feature type="signal peptide" evidence="10">
    <location>
        <begin position="1"/>
        <end position="18"/>
    </location>
</feature>
<keyword evidence="8 9" id="KW-0546">Nucleotide metabolism</keyword>
<sequence length="313" mass="35872">MQVLHLWSLLVTCAVAVGKNQEQKKKECPKLSAQMPEFRKKTVHIKDPERVEEIICGLIKGGAAKLQIITDFDMTLSRFSHNGKRCPTCHNIIDNCKLITDECRKKLFQLKEIYYAIEIDPSLTVEEKYPYMVEWYNKSHALLIEQGLQKDKLAEIVRESDVMLKEGYENFFDKLHEHNIPVFIFSAGIGDILEEIIHQAGVYHPNVKVVSNFMDFDDNVGELIHVYNKHDGALKNTEYFKQLKDNSNIILLGDSQGDLTMADGVANVEHILKIGFLNDKVEELLEKYMDSYDIVLVKDDSLDVANSILQKIL</sequence>
<evidence type="ECO:0000256" key="2">
    <source>
        <dbReference type="ARBA" id="ARBA00008389"/>
    </source>
</evidence>
<keyword evidence="9" id="KW-0963">Cytoplasm</keyword>
<dbReference type="EMBL" id="JAIPUX010000521">
    <property type="protein sequence ID" value="KAH0627191.1"/>
    <property type="molecule type" value="Genomic_DNA"/>
</dbReference>
<dbReference type="Gene3D" id="1.10.150.340">
    <property type="entry name" value="Pyrimidine 5'-nucleotidase (UMPH-1), N-terminal domain"/>
    <property type="match status" value="1"/>
</dbReference>
<gene>
    <name evidence="11" type="ORF">JD844_002665</name>
</gene>
<name>A0ABQ7TCF9_PHRPL</name>
<dbReference type="EC" id="3.1.3.5" evidence="3 9"/>
<evidence type="ECO:0000256" key="5">
    <source>
        <dbReference type="ARBA" id="ARBA00022741"/>
    </source>
</evidence>
<evidence type="ECO:0000256" key="4">
    <source>
        <dbReference type="ARBA" id="ARBA00022723"/>
    </source>
</evidence>
<dbReference type="NCBIfam" id="TIGR01544">
    <property type="entry name" value="HAD-SF-IE"/>
    <property type="match status" value="1"/>
</dbReference>
<keyword evidence="7" id="KW-0460">Magnesium</keyword>
<evidence type="ECO:0000256" key="6">
    <source>
        <dbReference type="ARBA" id="ARBA00022801"/>
    </source>
</evidence>
<evidence type="ECO:0000256" key="10">
    <source>
        <dbReference type="SAM" id="SignalP"/>
    </source>
</evidence>
<dbReference type="CDD" id="cd07504">
    <property type="entry name" value="HAD_5NT"/>
    <property type="match status" value="1"/>
</dbReference>
<dbReference type="SFLD" id="SFLDS00003">
    <property type="entry name" value="Haloacid_Dehalogenase"/>
    <property type="match status" value="1"/>
</dbReference>
<keyword evidence="6 9" id="KW-0378">Hydrolase</keyword>
<comment type="subcellular location">
    <subcellularLocation>
        <location evidence="9">Cytoplasm</location>
    </subcellularLocation>
</comment>
<comment type="catalytic activity">
    <reaction evidence="1 9">
        <text>a ribonucleoside 5'-phosphate + H2O = a ribonucleoside + phosphate</text>
        <dbReference type="Rhea" id="RHEA:12484"/>
        <dbReference type="ChEBI" id="CHEBI:15377"/>
        <dbReference type="ChEBI" id="CHEBI:18254"/>
        <dbReference type="ChEBI" id="CHEBI:43474"/>
        <dbReference type="ChEBI" id="CHEBI:58043"/>
        <dbReference type="EC" id="3.1.3.5"/>
    </reaction>
</comment>
<evidence type="ECO:0000256" key="3">
    <source>
        <dbReference type="ARBA" id="ARBA00012643"/>
    </source>
</evidence>
<proteinExistence type="inferred from homology"/>
<reference evidence="11 12" key="1">
    <citation type="journal article" date="2022" name="Gigascience">
        <title>A chromosome-level genome assembly and annotation of the desert horned lizard, Phrynosoma platyrhinos, provides insight into chromosomal rearrangements among reptiles.</title>
        <authorList>
            <person name="Koochekian N."/>
            <person name="Ascanio A."/>
            <person name="Farleigh K."/>
            <person name="Card D.C."/>
            <person name="Schield D.R."/>
            <person name="Castoe T.A."/>
            <person name="Jezkova T."/>
        </authorList>
    </citation>
    <scope>NUCLEOTIDE SEQUENCE [LARGE SCALE GENOMIC DNA]</scope>
    <source>
        <strain evidence="11">NK-2021</strain>
    </source>
</reference>
<evidence type="ECO:0000256" key="7">
    <source>
        <dbReference type="ARBA" id="ARBA00022842"/>
    </source>
</evidence>
<keyword evidence="4" id="KW-0479">Metal-binding</keyword>
<accession>A0ABQ7TCF9</accession>
<protein>
    <recommendedName>
        <fullName evidence="3 9">5'-nucleotidase</fullName>
        <ecNumber evidence="3 9">3.1.3.5</ecNumber>
    </recommendedName>
</protein>
<dbReference type="Proteomes" id="UP000826234">
    <property type="component" value="Unassembled WGS sequence"/>
</dbReference>
<dbReference type="PANTHER" id="PTHR13045:SF14">
    <property type="entry name" value="CYTOSOLIC 5'-NUCLEOTIDASE 3A"/>
    <property type="match status" value="1"/>
</dbReference>
<keyword evidence="12" id="KW-1185">Reference proteome</keyword>
<organism evidence="11 12">
    <name type="scientific">Phrynosoma platyrhinos</name>
    <name type="common">Desert horned lizard</name>
    <dbReference type="NCBI Taxonomy" id="52577"/>
    <lineage>
        <taxon>Eukaryota</taxon>
        <taxon>Metazoa</taxon>
        <taxon>Chordata</taxon>
        <taxon>Craniata</taxon>
        <taxon>Vertebrata</taxon>
        <taxon>Euteleostomi</taxon>
        <taxon>Lepidosauria</taxon>
        <taxon>Squamata</taxon>
        <taxon>Bifurcata</taxon>
        <taxon>Unidentata</taxon>
        <taxon>Episquamata</taxon>
        <taxon>Toxicofera</taxon>
        <taxon>Iguania</taxon>
        <taxon>Phrynosomatidae</taxon>
        <taxon>Phrynosomatinae</taxon>
        <taxon>Phrynosoma</taxon>
    </lineage>
</organism>
<dbReference type="InterPro" id="IPR036412">
    <property type="entry name" value="HAD-like_sf"/>
</dbReference>
<dbReference type="SUPFAM" id="SSF56784">
    <property type="entry name" value="HAD-like"/>
    <property type="match status" value="1"/>
</dbReference>
<evidence type="ECO:0000256" key="1">
    <source>
        <dbReference type="ARBA" id="ARBA00000815"/>
    </source>
</evidence>
<evidence type="ECO:0000313" key="12">
    <source>
        <dbReference type="Proteomes" id="UP000826234"/>
    </source>
</evidence>
<dbReference type="Pfam" id="PF05822">
    <property type="entry name" value="UMPH-1"/>
    <property type="match status" value="1"/>
</dbReference>
<dbReference type="InterPro" id="IPR006434">
    <property type="entry name" value="Pyrimidine_nucleotidase_eu"/>
</dbReference>
<feature type="chain" id="PRO_5045561878" description="5'-nucleotidase" evidence="10">
    <location>
        <begin position="19"/>
        <end position="313"/>
    </location>
</feature>
<dbReference type="PANTHER" id="PTHR13045">
    <property type="entry name" value="5'-NUCLEOTIDASE"/>
    <property type="match status" value="1"/>
</dbReference>
<keyword evidence="5 9" id="KW-0547">Nucleotide-binding</keyword>
<dbReference type="SFLD" id="SFLDG01128">
    <property type="entry name" value="C1.4:_5'-Nucleotidase_Like"/>
    <property type="match status" value="1"/>
</dbReference>
<evidence type="ECO:0000256" key="9">
    <source>
        <dbReference type="RuleBase" id="RU361276"/>
    </source>
</evidence>